<dbReference type="GO" id="GO:0031267">
    <property type="term" value="F:small GTPase binding"/>
    <property type="evidence" value="ECO:0007669"/>
    <property type="project" value="InterPro"/>
</dbReference>
<protein>
    <submittedName>
        <fullName evidence="10">CSON008444 protein</fullName>
    </submittedName>
</protein>
<proteinExistence type="predicted"/>
<dbReference type="Gene3D" id="1.25.10.10">
    <property type="entry name" value="Leucine-rich Repeat Variant"/>
    <property type="match status" value="2"/>
</dbReference>
<sequence>MSWEPQPEGLNQIITLLKQSQSTDNNVQRAVQQKLEELNQYPDFNNYLIYVLTKLKTQDEPTRSLSGLILKNNIRLHGTQLQTSIIEYIKQECLMALGDPSPLIRATVGIIITTIANKGGLHTWPELLPTLCEMLDSQEYSVCEGAFGALQKICEDSADILDSPALNRPLNVMIPKFLHFFRHSSPKIRSLAIACINHFIINRTQALMVHIDTFIENLFHLSSDDDREVRKNVCRALVMLLEVRMDRLMPHMPQIIEYMLIRTQDTDETALEACEFWLTLAEQNVCKEVLGPYLPQLAPVLIRGMKYSDIDIIILKGDVEEDEMIPDREEDIKPRFHKSRSHHVRSSSISEGHSGEHGEESDDEDGLDDDSNLTDWNLRKCSAAALDVLANVFKEDFLPILLPILKETLFHEQWVIKESGILALGAIAEGCMQGMVPHLPELIPYLISCLSDKKALVRSITCWTLSRYAHWVVTQPHELYLKPLMEELLKRILDANKRVQEAACSAFATLEEEACTELVPYLGFILKTLVFAFSKYQHKNLLILYDAIGTLADSVGHHLNTEEYINLLMPPLIQKWNMLKDEDKDLFPLLECLSSVATALQSGFLPYSEPVYRRCINLIQQTLNQDLASTASPGQYEIPDKDFMIVALDLLSGLAEGLDGHIETLVVSSNIMQLLYQCMQDSMPEVRQSSFALLGDLTKACFVHVAPFINQFLPILGQNLNPEYISVCNNATWAIGEISIKLGAETKPYIQLVLNQLIDIINRPNTPKTLLENTAITIGRLGFVCPLDVAPSLQQFVRQWCISLRNIRDNEEKDSAFRGMCQMITVNPVGVVPDFIFFCDAAASWMNPKPDLHEMLKKILHGFKTQVGEENWRRFVDQFPAQLSERLGQLYEI</sequence>
<evidence type="ECO:0000259" key="9">
    <source>
        <dbReference type="SMART" id="SM00913"/>
    </source>
</evidence>
<evidence type="ECO:0000313" key="10">
    <source>
        <dbReference type="EMBL" id="SSX18244.1"/>
    </source>
</evidence>
<dbReference type="AlphaFoldDB" id="A0A336LJB3"/>
<dbReference type="EMBL" id="UFQT01000031">
    <property type="protein sequence ID" value="SSX18244.1"/>
    <property type="molecule type" value="Genomic_DNA"/>
</dbReference>
<name>A0A336LJB3_CULSO</name>
<dbReference type="VEuPathDB" id="VectorBase:CSON008444"/>
<dbReference type="InterPro" id="IPR016024">
    <property type="entry name" value="ARM-type_fold"/>
</dbReference>
<dbReference type="GO" id="GO:0006606">
    <property type="term" value="P:protein import into nucleus"/>
    <property type="evidence" value="ECO:0007669"/>
    <property type="project" value="InterPro"/>
</dbReference>
<accession>A0A336LJB3</accession>
<dbReference type="InterPro" id="IPR058584">
    <property type="entry name" value="IMB1_TNPO1-like_TPR"/>
</dbReference>
<dbReference type="SUPFAM" id="SSF48371">
    <property type="entry name" value="ARM repeat"/>
    <property type="match status" value="1"/>
</dbReference>
<keyword evidence="3" id="KW-0813">Transport</keyword>
<feature type="region of interest" description="Disordered" evidence="8">
    <location>
        <begin position="329"/>
        <end position="369"/>
    </location>
</feature>
<evidence type="ECO:0000256" key="4">
    <source>
        <dbReference type="ARBA" id="ARBA00022490"/>
    </source>
</evidence>
<dbReference type="Pfam" id="PF03810">
    <property type="entry name" value="IBN_N"/>
    <property type="match status" value="1"/>
</dbReference>
<dbReference type="InterPro" id="IPR011989">
    <property type="entry name" value="ARM-like"/>
</dbReference>
<dbReference type="Pfam" id="PF25780">
    <property type="entry name" value="TPR_IPO5"/>
    <property type="match status" value="1"/>
</dbReference>
<dbReference type="OMA" id="AQEGAMS"/>
<evidence type="ECO:0000256" key="2">
    <source>
        <dbReference type="ARBA" id="ARBA00004496"/>
    </source>
</evidence>
<dbReference type="GO" id="GO:0005737">
    <property type="term" value="C:cytoplasm"/>
    <property type="evidence" value="ECO:0007669"/>
    <property type="project" value="UniProtKB-SubCell"/>
</dbReference>
<organism evidence="10">
    <name type="scientific">Culicoides sonorensis</name>
    <name type="common">Biting midge</name>
    <dbReference type="NCBI Taxonomy" id="179676"/>
    <lineage>
        <taxon>Eukaryota</taxon>
        <taxon>Metazoa</taxon>
        <taxon>Ecdysozoa</taxon>
        <taxon>Arthropoda</taxon>
        <taxon>Hexapoda</taxon>
        <taxon>Insecta</taxon>
        <taxon>Pterygota</taxon>
        <taxon>Neoptera</taxon>
        <taxon>Endopterygota</taxon>
        <taxon>Diptera</taxon>
        <taxon>Nematocera</taxon>
        <taxon>Chironomoidea</taxon>
        <taxon>Ceratopogonidae</taxon>
        <taxon>Ceratopogoninae</taxon>
        <taxon>Culicoides</taxon>
        <taxon>Monoculicoides</taxon>
    </lineage>
</organism>
<reference evidence="10" key="1">
    <citation type="submission" date="2018-07" db="EMBL/GenBank/DDBJ databases">
        <authorList>
            <person name="Quirk P.G."/>
            <person name="Krulwich T.A."/>
        </authorList>
    </citation>
    <scope>NUCLEOTIDE SEQUENCE</scope>
</reference>
<keyword evidence="7" id="KW-0539">Nucleus</keyword>
<evidence type="ECO:0000256" key="8">
    <source>
        <dbReference type="SAM" id="MobiDB-lite"/>
    </source>
</evidence>
<dbReference type="InterPro" id="IPR057672">
    <property type="entry name" value="TPR_IPO4/5"/>
</dbReference>
<dbReference type="InterPro" id="IPR001494">
    <property type="entry name" value="Importin-beta_N"/>
</dbReference>
<keyword evidence="6" id="KW-0653">Protein transport</keyword>
<feature type="domain" description="Importin N-terminal" evidence="9">
    <location>
        <begin position="31"/>
        <end position="99"/>
    </location>
</feature>
<keyword evidence="4" id="KW-0963">Cytoplasm</keyword>
<evidence type="ECO:0000256" key="3">
    <source>
        <dbReference type="ARBA" id="ARBA00022448"/>
    </source>
</evidence>
<comment type="subcellular location">
    <subcellularLocation>
        <location evidence="2">Cytoplasm</location>
    </subcellularLocation>
    <subcellularLocation>
        <location evidence="1">Nucleus</location>
    </subcellularLocation>
</comment>
<gene>
    <name evidence="10" type="primary">CSON008444</name>
</gene>
<keyword evidence="5" id="KW-0677">Repeat</keyword>
<evidence type="ECO:0000256" key="6">
    <source>
        <dbReference type="ARBA" id="ARBA00022927"/>
    </source>
</evidence>
<dbReference type="Pfam" id="PF25574">
    <property type="entry name" value="TPR_IMB1"/>
    <property type="match status" value="1"/>
</dbReference>
<dbReference type="InterPro" id="IPR040122">
    <property type="entry name" value="Importin_beta"/>
</dbReference>
<dbReference type="Pfam" id="PF13513">
    <property type="entry name" value="HEAT_EZ"/>
    <property type="match status" value="1"/>
</dbReference>
<feature type="compositionally biased region" description="Basic residues" evidence="8">
    <location>
        <begin position="335"/>
        <end position="345"/>
    </location>
</feature>
<evidence type="ECO:0000256" key="1">
    <source>
        <dbReference type="ARBA" id="ARBA00004123"/>
    </source>
</evidence>
<evidence type="ECO:0000256" key="5">
    <source>
        <dbReference type="ARBA" id="ARBA00022737"/>
    </source>
</evidence>
<feature type="compositionally biased region" description="Acidic residues" evidence="8">
    <location>
        <begin position="359"/>
        <end position="369"/>
    </location>
</feature>
<dbReference type="PANTHER" id="PTHR10527">
    <property type="entry name" value="IMPORTIN BETA"/>
    <property type="match status" value="1"/>
</dbReference>
<dbReference type="SMART" id="SM00913">
    <property type="entry name" value="IBN_N"/>
    <property type="match status" value="1"/>
</dbReference>
<evidence type="ECO:0000256" key="7">
    <source>
        <dbReference type="ARBA" id="ARBA00023242"/>
    </source>
</evidence>